<dbReference type="EMBL" id="CAKMRJ010005745">
    <property type="protein sequence ID" value="CAH1452878.1"/>
    <property type="molecule type" value="Genomic_DNA"/>
</dbReference>
<organism evidence="1 2">
    <name type="scientific">Lactuca virosa</name>
    <dbReference type="NCBI Taxonomy" id="75947"/>
    <lineage>
        <taxon>Eukaryota</taxon>
        <taxon>Viridiplantae</taxon>
        <taxon>Streptophyta</taxon>
        <taxon>Embryophyta</taxon>
        <taxon>Tracheophyta</taxon>
        <taxon>Spermatophyta</taxon>
        <taxon>Magnoliopsida</taxon>
        <taxon>eudicotyledons</taxon>
        <taxon>Gunneridae</taxon>
        <taxon>Pentapetalae</taxon>
        <taxon>asterids</taxon>
        <taxon>campanulids</taxon>
        <taxon>Asterales</taxon>
        <taxon>Asteraceae</taxon>
        <taxon>Cichorioideae</taxon>
        <taxon>Cichorieae</taxon>
        <taxon>Lactucinae</taxon>
        <taxon>Lactuca</taxon>
    </lineage>
</organism>
<dbReference type="Proteomes" id="UP001157418">
    <property type="component" value="Unassembled WGS sequence"/>
</dbReference>
<gene>
    <name evidence="1" type="ORF">LVIROSA_LOCUS38164</name>
</gene>
<comment type="caution">
    <text evidence="1">The sequence shown here is derived from an EMBL/GenBank/DDBJ whole genome shotgun (WGS) entry which is preliminary data.</text>
</comment>
<evidence type="ECO:0000313" key="2">
    <source>
        <dbReference type="Proteomes" id="UP001157418"/>
    </source>
</evidence>
<reference evidence="1 2" key="1">
    <citation type="submission" date="2022-01" db="EMBL/GenBank/DDBJ databases">
        <authorList>
            <person name="Xiong W."/>
            <person name="Schranz E."/>
        </authorList>
    </citation>
    <scope>NUCLEOTIDE SEQUENCE [LARGE SCALE GENOMIC DNA]</scope>
</reference>
<protein>
    <submittedName>
        <fullName evidence="1">Uncharacterized protein</fullName>
    </submittedName>
</protein>
<dbReference type="AlphaFoldDB" id="A0AAU9PSH0"/>
<evidence type="ECO:0000313" key="1">
    <source>
        <dbReference type="EMBL" id="CAH1452878.1"/>
    </source>
</evidence>
<proteinExistence type="predicted"/>
<name>A0AAU9PSH0_9ASTR</name>
<accession>A0AAU9PSH0</accession>
<sequence>MVVIKATDSPFYTLAHHFVPNSRVHIYPSFFIYLPTNLNTVTLTPRTQPSFTLLHIIPKRSVVRSFSRKFLCFVLHRCIVIQFADCCLLFHIF</sequence>
<keyword evidence="2" id="KW-1185">Reference proteome</keyword>